<sequence length="489" mass="52675">MKSQKGKSTPPARNARAPASPPTSIPAPVHQTPTASSSSPDEPKKEDKLEDVLKQWSSTPERNSLPFLKDLHTVGRLYDNMMRSRSSHSSRKEQFDAYDEARGHLDGILQKTATVEDKRFSTGKANKAQNDTRTAADITTSTPAGPKQAGGGIAKLLAHRPDLKHLKPGKSGGSTSHMQSLPSTPVLRRIGGVAEPTAPGSKVLDVTPWRRDSPPTPTPSRVVRMMGRMSLNDNSNGNNNSNNNNNSSSSDDGRGSPGMTFSSPGSSSDVVMSSPLARPIGILRGKNMMKRDDDGEGGESTPLLPFLDLPLPPMRVVATPAAADDDDDEGRERGGLHESLRPIYSQSYVNGVIEALKHAHGTIATLSQEKREMEGRVGVLEGKMKMWHALVHGQGCRCGEGRWWGEVEEVLIELRGKDVGGRDEEGGGKAKSEEENGKRDSEGESEMGRFGMDGVGDDSEDGVEGRKEEEDEETWDVVFGSPAGSPEKM</sequence>
<feature type="region of interest" description="Disordered" evidence="1">
    <location>
        <begin position="1"/>
        <end position="66"/>
    </location>
</feature>
<feature type="region of interest" description="Disordered" evidence="1">
    <location>
        <begin position="191"/>
        <end position="307"/>
    </location>
</feature>
<evidence type="ECO:0000313" key="2">
    <source>
        <dbReference type="EMBL" id="KAK0671465.1"/>
    </source>
</evidence>
<evidence type="ECO:0000256" key="1">
    <source>
        <dbReference type="SAM" id="MobiDB-lite"/>
    </source>
</evidence>
<dbReference type="Proteomes" id="UP001174997">
    <property type="component" value="Unassembled WGS sequence"/>
</dbReference>
<protein>
    <submittedName>
        <fullName evidence="2">Uncharacterized protein</fullName>
    </submittedName>
</protein>
<feature type="compositionally biased region" description="Low complexity" evidence="1">
    <location>
        <begin position="8"/>
        <end position="18"/>
    </location>
</feature>
<feature type="compositionally biased region" description="Low complexity" evidence="1">
    <location>
        <begin position="262"/>
        <end position="275"/>
    </location>
</feature>
<feature type="compositionally biased region" description="Basic and acidic residues" evidence="1">
    <location>
        <begin position="418"/>
        <end position="442"/>
    </location>
</feature>
<dbReference type="AlphaFoldDB" id="A0AA39ZI26"/>
<feature type="compositionally biased region" description="Low complexity" evidence="1">
    <location>
        <begin position="232"/>
        <end position="250"/>
    </location>
</feature>
<proteinExistence type="predicted"/>
<gene>
    <name evidence="2" type="ORF">QBC41DRAFT_386072</name>
</gene>
<name>A0AA39ZI26_9PEZI</name>
<organism evidence="2 3">
    <name type="scientific">Cercophora samala</name>
    <dbReference type="NCBI Taxonomy" id="330535"/>
    <lineage>
        <taxon>Eukaryota</taxon>
        <taxon>Fungi</taxon>
        <taxon>Dikarya</taxon>
        <taxon>Ascomycota</taxon>
        <taxon>Pezizomycotina</taxon>
        <taxon>Sordariomycetes</taxon>
        <taxon>Sordariomycetidae</taxon>
        <taxon>Sordariales</taxon>
        <taxon>Lasiosphaeriaceae</taxon>
        <taxon>Cercophora</taxon>
    </lineage>
</organism>
<feature type="region of interest" description="Disordered" evidence="1">
    <location>
        <begin position="418"/>
        <end position="489"/>
    </location>
</feature>
<accession>A0AA39ZI26</accession>
<evidence type="ECO:0000313" key="3">
    <source>
        <dbReference type="Proteomes" id="UP001174997"/>
    </source>
</evidence>
<keyword evidence="3" id="KW-1185">Reference proteome</keyword>
<dbReference type="EMBL" id="JAULSY010000021">
    <property type="protein sequence ID" value="KAK0671465.1"/>
    <property type="molecule type" value="Genomic_DNA"/>
</dbReference>
<reference evidence="2" key="1">
    <citation type="submission" date="2023-06" db="EMBL/GenBank/DDBJ databases">
        <title>Genome-scale phylogeny and comparative genomics of the fungal order Sordariales.</title>
        <authorList>
            <consortium name="Lawrence Berkeley National Laboratory"/>
            <person name="Hensen N."/>
            <person name="Bonometti L."/>
            <person name="Westerberg I."/>
            <person name="Brannstrom I.O."/>
            <person name="Guillou S."/>
            <person name="Cros-Aarteil S."/>
            <person name="Calhoun S."/>
            <person name="Haridas S."/>
            <person name="Kuo A."/>
            <person name="Mondo S."/>
            <person name="Pangilinan J."/>
            <person name="Riley R."/>
            <person name="Labutti K."/>
            <person name="Andreopoulos B."/>
            <person name="Lipzen A."/>
            <person name="Chen C."/>
            <person name="Yanf M."/>
            <person name="Daum C."/>
            <person name="Ng V."/>
            <person name="Clum A."/>
            <person name="Steindorff A."/>
            <person name="Ohm R."/>
            <person name="Martin F."/>
            <person name="Silar P."/>
            <person name="Natvig D."/>
            <person name="Lalanne C."/>
            <person name="Gautier V."/>
            <person name="Ament-Velasquez S.L."/>
            <person name="Kruys A."/>
            <person name="Hutchinson M.I."/>
            <person name="Powell A.J."/>
            <person name="Barry K."/>
            <person name="Miller A.N."/>
            <person name="Grigoriev I.V."/>
            <person name="Debuchy R."/>
            <person name="Gladieux P."/>
            <person name="Thoren M.H."/>
            <person name="Johannesson H."/>
        </authorList>
    </citation>
    <scope>NUCLEOTIDE SEQUENCE</scope>
    <source>
        <strain evidence="2">CBS 307.81</strain>
    </source>
</reference>
<feature type="compositionally biased region" description="Polar residues" evidence="1">
    <location>
        <begin position="31"/>
        <end position="40"/>
    </location>
</feature>
<feature type="compositionally biased region" description="Basic and acidic residues" evidence="1">
    <location>
        <begin position="41"/>
        <end position="53"/>
    </location>
</feature>
<comment type="caution">
    <text evidence="2">The sequence shown here is derived from an EMBL/GenBank/DDBJ whole genome shotgun (WGS) entry which is preliminary data.</text>
</comment>